<comment type="caution">
    <text evidence="5">The sequence shown here is derived from an EMBL/GenBank/DDBJ whole genome shotgun (WGS) entry which is preliminary data.</text>
</comment>
<evidence type="ECO:0000259" key="4">
    <source>
        <dbReference type="Pfam" id="PF00931"/>
    </source>
</evidence>
<evidence type="ECO:0000256" key="2">
    <source>
        <dbReference type="ARBA" id="ARBA00023054"/>
    </source>
</evidence>
<reference evidence="5 6" key="1">
    <citation type="journal article" date="2017" name="Genome Biol.">
        <title>New reference genome sequences of hot pepper reveal the massive evolution of plant disease-resistance genes by retroduplication.</title>
        <authorList>
            <person name="Kim S."/>
            <person name="Park J."/>
            <person name="Yeom S.I."/>
            <person name="Kim Y.M."/>
            <person name="Seo E."/>
            <person name="Kim K.T."/>
            <person name="Kim M.S."/>
            <person name="Lee J.M."/>
            <person name="Cheong K."/>
            <person name="Shin H.S."/>
            <person name="Kim S.B."/>
            <person name="Han K."/>
            <person name="Lee J."/>
            <person name="Park M."/>
            <person name="Lee H.A."/>
            <person name="Lee H.Y."/>
            <person name="Lee Y."/>
            <person name="Oh S."/>
            <person name="Lee J.H."/>
            <person name="Choi E."/>
            <person name="Choi E."/>
            <person name="Lee S.E."/>
            <person name="Jeon J."/>
            <person name="Kim H."/>
            <person name="Choi G."/>
            <person name="Song H."/>
            <person name="Lee J."/>
            <person name="Lee S.C."/>
            <person name="Kwon J.K."/>
            <person name="Lee H.Y."/>
            <person name="Koo N."/>
            <person name="Hong Y."/>
            <person name="Kim R.W."/>
            <person name="Kang W.H."/>
            <person name="Huh J.H."/>
            <person name="Kang B.C."/>
            <person name="Yang T.J."/>
            <person name="Lee Y.H."/>
            <person name="Bennetzen J.L."/>
            <person name="Choi D."/>
        </authorList>
    </citation>
    <scope>NUCLEOTIDE SEQUENCE [LARGE SCALE GENOMIC DNA]</scope>
    <source>
        <strain evidence="6">cv. PBC81</strain>
    </source>
</reference>
<comment type="subcellular location">
    <subcellularLocation>
        <location evidence="1">Membrane</location>
        <topology evidence="1">Peripheral membrane protein</topology>
    </subcellularLocation>
</comment>
<organism evidence="5 6">
    <name type="scientific">Capsicum baccatum</name>
    <name type="common">Peruvian pepper</name>
    <dbReference type="NCBI Taxonomy" id="33114"/>
    <lineage>
        <taxon>Eukaryota</taxon>
        <taxon>Viridiplantae</taxon>
        <taxon>Streptophyta</taxon>
        <taxon>Embryophyta</taxon>
        <taxon>Tracheophyta</taxon>
        <taxon>Spermatophyta</taxon>
        <taxon>Magnoliopsida</taxon>
        <taxon>eudicotyledons</taxon>
        <taxon>Gunneridae</taxon>
        <taxon>Pentapetalae</taxon>
        <taxon>asterids</taxon>
        <taxon>lamiids</taxon>
        <taxon>Solanales</taxon>
        <taxon>Solanaceae</taxon>
        <taxon>Solanoideae</taxon>
        <taxon>Capsiceae</taxon>
        <taxon>Capsicum</taxon>
    </lineage>
</organism>
<evidence type="ECO:0000256" key="3">
    <source>
        <dbReference type="ARBA" id="ARBA00023136"/>
    </source>
</evidence>
<dbReference type="Proteomes" id="UP000224567">
    <property type="component" value="Unassembled WGS sequence"/>
</dbReference>
<proteinExistence type="predicted"/>
<accession>A0A2G2WXE2</accession>
<protein>
    <recommendedName>
        <fullName evidence="4">NB-ARC domain-containing protein</fullName>
    </recommendedName>
</protein>
<dbReference type="PANTHER" id="PTHR11017:SF479">
    <property type="entry name" value="DISEASE RESISTANCE PROTEIN (TIR-NBS-LRR CLASS) FAMILY"/>
    <property type="match status" value="1"/>
</dbReference>
<evidence type="ECO:0000313" key="5">
    <source>
        <dbReference type="EMBL" id="PHT49892.1"/>
    </source>
</evidence>
<dbReference type="Pfam" id="PF00931">
    <property type="entry name" value="NB-ARC"/>
    <property type="match status" value="1"/>
</dbReference>
<keyword evidence="2" id="KW-0175">Coiled coil</keyword>
<dbReference type="EMBL" id="MLFT02000004">
    <property type="protein sequence ID" value="PHT49892.1"/>
    <property type="molecule type" value="Genomic_DNA"/>
</dbReference>
<evidence type="ECO:0000313" key="6">
    <source>
        <dbReference type="Proteomes" id="UP000224567"/>
    </source>
</evidence>
<dbReference type="GO" id="GO:0016020">
    <property type="term" value="C:membrane"/>
    <property type="evidence" value="ECO:0007669"/>
    <property type="project" value="UniProtKB-SubCell"/>
</dbReference>
<dbReference type="PANTHER" id="PTHR11017">
    <property type="entry name" value="LEUCINE-RICH REPEAT-CONTAINING PROTEIN"/>
    <property type="match status" value="1"/>
</dbReference>
<name>A0A2G2WXE2_CAPBA</name>
<sequence length="127" mass="14055">MNQGLFRKLLRKDDVRFIGIYGAGGIGKTTIAKAIFNQIFQHFEGCCFLADIRVEASEKHAGLVTLQEELLCETLGSTNFIVDNVNSGVDLIKEKFCSKKVLTVLDDVNHECQLESLASAQDWFGIG</sequence>
<dbReference type="PRINTS" id="PR00364">
    <property type="entry name" value="DISEASERSIST"/>
</dbReference>
<dbReference type="SUPFAM" id="SSF52540">
    <property type="entry name" value="P-loop containing nucleoside triphosphate hydrolases"/>
    <property type="match status" value="1"/>
</dbReference>
<reference evidence="6" key="2">
    <citation type="journal article" date="2017" name="J. Anim. Genet.">
        <title>Multiple reference genome sequences of hot pepper reveal the massive evolution of plant disease resistance genes by retroduplication.</title>
        <authorList>
            <person name="Kim S."/>
            <person name="Park J."/>
            <person name="Yeom S.-I."/>
            <person name="Kim Y.-M."/>
            <person name="Seo E."/>
            <person name="Kim K.-T."/>
            <person name="Kim M.-S."/>
            <person name="Lee J.M."/>
            <person name="Cheong K."/>
            <person name="Shin H.-S."/>
            <person name="Kim S.-B."/>
            <person name="Han K."/>
            <person name="Lee J."/>
            <person name="Park M."/>
            <person name="Lee H.-A."/>
            <person name="Lee H.-Y."/>
            <person name="Lee Y."/>
            <person name="Oh S."/>
            <person name="Lee J.H."/>
            <person name="Choi E."/>
            <person name="Choi E."/>
            <person name="Lee S.E."/>
            <person name="Jeon J."/>
            <person name="Kim H."/>
            <person name="Choi G."/>
            <person name="Song H."/>
            <person name="Lee J."/>
            <person name="Lee S.-C."/>
            <person name="Kwon J.-K."/>
            <person name="Lee H.-Y."/>
            <person name="Koo N."/>
            <person name="Hong Y."/>
            <person name="Kim R.W."/>
            <person name="Kang W.-H."/>
            <person name="Huh J.H."/>
            <person name="Kang B.-C."/>
            <person name="Yang T.-J."/>
            <person name="Lee Y.-H."/>
            <person name="Bennetzen J.L."/>
            <person name="Choi D."/>
        </authorList>
    </citation>
    <scope>NUCLEOTIDE SEQUENCE [LARGE SCALE GENOMIC DNA]</scope>
    <source>
        <strain evidence="6">cv. PBC81</strain>
    </source>
</reference>
<dbReference type="InterPro" id="IPR027417">
    <property type="entry name" value="P-loop_NTPase"/>
</dbReference>
<dbReference type="GO" id="GO:0005524">
    <property type="term" value="F:ATP binding"/>
    <property type="evidence" value="ECO:0007669"/>
    <property type="project" value="UniProtKB-KW"/>
</dbReference>
<dbReference type="InterPro" id="IPR002182">
    <property type="entry name" value="NB-ARC"/>
</dbReference>
<keyword evidence="6" id="KW-1185">Reference proteome</keyword>
<dbReference type="Gene3D" id="3.40.50.300">
    <property type="entry name" value="P-loop containing nucleotide triphosphate hydrolases"/>
    <property type="match status" value="1"/>
</dbReference>
<dbReference type="GO" id="GO:0043531">
    <property type="term" value="F:ADP binding"/>
    <property type="evidence" value="ECO:0007669"/>
    <property type="project" value="InterPro"/>
</dbReference>
<dbReference type="GO" id="GO:0006952">
    <property type="term" value="P:defense response"/>
    <property type="evidence" value="ECO:0007669"/>
    <property type="project" value="InterPro"/>
</dbReference>
<dbReference type="OrthoDB" id="1306028at2759"/>
<gene>
    <name evidence="5" type="ORF">CQW23_09639</name>
</gene>
<dbReference type="InterPro" id="IPR044974">
    <property type="entry name" value="Disease_R_plants"/>
</dbReference>
<dbReference type="AlphaFoldDB" id="A0A2G2WXE2"/>
<keyword evidence="3" id="KW-0472">Membrane</keyword>
<dbReference type="STRING" id="33114.A0A2G2WXE2"/>
<feature type="domain" description="NB-ARC" evidence="4">
    <location>
        <begin position="5"/>
        <end position="117"/>
    </location>
</feature>
<evidence type="ECO:0000256" key="1">
    <source>
        <dbReference type="ARBA" id="ARBA00004170"/>
    </source>
</evidence>